<dbReference type="AlphaFoldDB" id="A0A1F6H0P4"/>
<dbReference type="SUPFAM" id="SSF55718">
    <property type="entry name" value="SCP-like"/>
    <property type="match status" value="1"/>
</dbReference>
<dbReference type="InterPro" id="IPR003033">
    <property type="entry name" value="SCP2_sterol-bd_dom"/>
</dbReference>
<dbReference type="EMBL" id="MFNF01000008">
    <property type="protein sequence ID" value="OGH03977.1"/>
    <property type="molecule type" value="Genomic_DNA"/>
</dbReference>
<gene>
    <name evidence="2" type="ORF">A2557_11165</name>
</gene>
<dbReference type="GO" id="GO:0005829">
    <property type="term" value="C:cytosol"/>
    <property type="evidence" value="ECO:0007669"/>
    <property type="project" value="TreeGrafter"/>
</dbReference>
<feature type="domain" description="SCP2" evidence="1">
    <location>
        <begin position="18"/>
        <end position="106"/>
    </location>
</feature>
<evidence type="ECO:0000313" key="2">
    <source>
        <dbReference type="EMBL" id="OGH03977.1"/>
    </source>
</evidence>
<dbReference type="PANTHER" id="PTHR10094:SF25">
    <property type="entry name" value="SCP2 STEROL-BINDING DOMAIN-CONTAINING PROTEIN 1"/>
    <property type="match status" value="1"/>
</dbReference>
<protein>
    <recommendedName>
        <fullName evidence="1">SCP2 domain-containing protein</fullName>
    </recommendedName>
</protein>
<comment type="caution">
    <text evidence="2">The sequence shown here is derived from an EMBL/GenBank/DDBJ whole genome shotgun (WGS) entry which is preliminary data.</text>
</comment>
<evidence type="ECO:0000259" key="1">
    <source>
        <dbReference type="Pfam" id="PF02036"/>
    </source>
</evidence>
<accession>A0A1F6H0P4</accession>
<sequence>MTALTVQEIFRKVALGIEQKPEKVREVDSVFLFKISGPQGGVFHLDLKNHPGVSFEEKPAEVVLEMRDKDFIKLYNGTLPGFKAVLCGKLKIRGELALATRLSEVFFAAKSNEAETK</sequence>
<organism evidence="2 3">
    <name type="scientific">Candidatus Lambdaproteobacteria bacterium RIFOXYD2_FULL_56_26</name>
    <dbReference type="NCBI Taxonomy" id="1817773"/>
    <lineage>
        <taxon>Bacteria</taxon>
        <taxon>Pseudomonadati</taxon>
        <taxon>Pseudomonadota</taxon>
        <taxon>Candidatus Lambdaproteobacteria</taxon>
    </lineage>
</organism>
<proteinExistence type="predicted"/>
<dbReference type="PANTHER" id="PTHR10094">
    <property type="entry name" value="STEROL CARRIER PROTEIN 2 SCP-2 FAMILY PROTEIN"/>
    <property type="match status" value="1"/>
</dbReference>
<name>A0A1F6H0P4_9PROT</name>
<evidence type="ECO:0000313" key="3">
    <source>
        <dbReference type="Proteomes" id="UP000177583"/>
    </source>
</evidence>
<dbReference type="Pfam" id="PF02036">
    <property type="entry name" value="SCP2"/>
    <property type="match status" value="1"/>
</dbReference>
<reference evidence="2 3" key="1">
    <citation type="journal article" date="2016" name="Nat. Commun.">
        <title>Thousands of microbial genomes shed light on interconnected biogeochemical processes in an aquifer system.</title>
        <authorList>
            <person name="Anantharaman K."/>
            <person name="Brown C.T."/>
            <person name="Hug L.A."/>
            <person name="Sharon I."/>
            <person name="Castelle C.J."/>
            <person name="Probst A.J."/>
            <person name="Thomas B.C."/>
            <person name="Singh A."/>
            <person name="Wilkins M.J."/>
            <person name="Karaoz U."/>
            <person name="Brodie E.L."/>
            <person name="Williams K.H."/>
            <person name="Hubbard S.S."/>
            <person name="Banfield J.F."/>
        </authorList>
    </citation>
    <scope>NUCLEOTIDE SEQUENCE [LARGE SCALE GENOMIC DNA]</scope>
</reference>
<dbReference type="InterPro" id="IPR036527">
    <property type="entry name" value="SCP2_sterol-bd_dom_sf"/>
</dbReference>
<dbReference type="Gene3D" id="3.30.1050.10">
    <property type="entry name" value="SCP2 sterol-binding domain"/>
    <property type="match status" value="1"/>
</dbReference>
<dbReference type="Proteomes" id="UP000177583">
    <property type="component" value="Unassembled WGS sequence"/>
</dbReference>